<dbReference type="GO" id="GO:0003677">
    <property type="term" value="F:DNA binding"/>
    <property type="evidence" value="ECO:0007669"/>
    <property type="project" value="UniProtKB-KW"/>
</dbReference>
<sequence>MHFILHRSLQRKEKIRIFYMDRSNRLTERCIRVIRINEDSIVAYCYWRKKVRTFKRDYILSAGRPKHHRGVGA</sequence>
<protein>
    <submittedName>
        <fullName evidence="1">DNA-binding transcriptional regulator YafY</fullName>
    </submittedName>
</protein>
<comment type="caution">
    <text evidence="1">The sequence shown here is derived from an EMBL/GenBank/DDBJ whole genome shotgun (WGS) entry which is preliminary data.</text>
</comment>
<accession>A0ABS4S7K6</accession>
<evidence type="ECO:0000313" key="1">
    <source>
        <dbReference type="EMBL" id="MBP2257455.1"/>
    </source>
</evidence>
<dbReference type="Proteomes" id="UP001519294">
    <property type="component" value="Unassembled WGS sequence"/>
</dbReference>
<keyword evidence="2" id="KW-1185">Reference proteome</keyword>
<dbReference type="EMBL" id="JAGIKX010000008">
    <property type="protein sequence ID" value="MBP2257455.1"/>
    <property type="molecule type" value="Genomic_DNA"/>
</dbReference>
<gene>
    <name evidence="1" type="ORF">J2Z81_001403</name>
</gene>
<reference evidence="1 2" key="1">
    <citation type="submission" date="2021-03" db="EMBL/GenBank/DDBJ databases">
        <title>Genomic Encyclopedia of Type Strains, Phase IV (KMG-IV): sequencing the most valuable type-strain genomes for metagenomic binning, comparative biology and taxonomic classification.</title>
        <authorList>
            <person name="Goeker M."/>
        </authorList>
    </citation>
    <scope>NUCLEOTIDE SEQUENCE [LARGE SCALE GENOMIC DNA]</scope>
    <source>
        <strain evidence="1 2">DSM 25790</strain>
    </source>
</reference>
<name>A0ABS4S7K6_9BACI</name>
<proteinExistence type="predicted"/>
<organism evidence="1 2">
    <name type="scientific">Virgibacillus alimentarius</name>
    <dbReference type="NCBI Taxonomy" id="698769"/>
    <lineage>
        <taxon>Bacteria</taxon>
        <taxon>Bacillati</taxon>
        <taxon>Bacillota</taxon>
        <taxon>Bacilli</taxon>
        <taxon>Bacillales</taxon>
        <taxon>Bacillaceae</taxon>
        <taxon>Virgibacillus</taxon>
    </lineage>
</organism>
<evidence type="ECO:0000313" key="2">
    <source>
        <dbReference type="Proteomes" id="UP001519294"/>
    </source>
</evidence>
<dbReference type="RefSeq" id="WP_029267491.1">
    <property type="nucleotide sequence ID" value="NZ_JAGIKX010000008.1"/>
</dbReference>
<keyword evidence="1" id="KW-0238">DNA-binding</keyword>